<evidence type="ECO:0000313" key="6">
    <source>
        <dbReference type="EMBL" id="AYO29347.1"/>
    </source>
</evidence>
<evidence type="ECO:0000256" key="3">
    <source>
        <dbReference type="ARBA" id="ARBA00022679"/>
    </source>
</evidence>
<keyword evidence="4" id="KW-0680">Restriction system</keyword>
<dbReference type="GO" id="GO:0003677">
    <property type="term" value="F:DNA binding"/>
    <property type="evidence" value="ECO:0007669"/>
    <property type="project" value="InterPro"/>
</dbReference>
<dbReference type="InterPro" id="IPR002941">
    <property type="entry name" value="DNA_methylase_N4/N6"/>
</dbReference>
<keyword evidence="7" id="KW-1185">Reference proteome</keyword>
<organism evidence="6 7">
    <name type="scientific">Biomaibacter acetigenes</name>
    <dbReference type="NCBI Taxonomy" id="2316383"/>
    <lineage>
        <taxon>Bacteria</taxon>
        <taxon>Bacillati</taxon>
        <taxon>Bacillota</taxon>
        <taxon>Clostridia</taxon>
        <taxon>Thermosediminibacterales</taxon>
        <taxon>Tepidanaerobacteraceae</taxon>
        <taxon>Biomaibacter</taxon>
    </lineage>
</organism>
<dbReference type="RefSeq" id="WP_122013835.1">
    <property type="nucleotide sequence ID" value="NZ_CP033169.1"/>
</dbReference>
<comment type="similarity">
    <text evidence="1">Belongs to the N(4)/N(6)-methyltransferase family.</text>
</comment>
<dbReference type="InterPro" id="IPR029063">
    <property type="entry name" value="SAM-dependent_MTases_sf"/>
</dbReference>
<reference evidence="6 7" key="1">
    <citation type="submission" date="2018-10" db="EMBL/GenBank/DDBJ databases">
        <authorList>
            <person name="Zhang X."/>
        </authorList>
    </citation>
    <scope>NUCLEOTIDE SEQUENCE [LARGE SCALE GENOMIC DNA]</scope>
    <source>
        <strain evidence="6 7">SK-G1</strain>
    </source>
</reference>
<dbReference type="EMBL" id="CP033169">
    <property type="protein sequence ID" value="AYO29347.1"/>
    <property type="molecule type" value="Genomic_DNA"/>
</dbReference>
<dbReference type="GO" id="GO:0008170">
    <property type="term" value="F:N-methyltransferase activity"/>
    <property type="evidence" value="ECO:0007669"/>
    <property type="project" value="InterPro"/>
</dbReference>
<dbReference type="Proteomes" id="UP000280960">
    <property type="component" value="Chromosome"/>
</dbReference>
<dbReference type="SUPFAM" id="SSF53335">
    <property type="entry name" value="S-adenosyl-L-methionine-dependent methyltransferases"/>
    <property type="match status" value="2"/>
</dbReference>
<evidence type="ECO:0000256" key="2">
    <source>
        <dbReference type="ARBA" id="ARBA00022603"/>
    </source>
</evidence>
<dbReference type="KEGG" id="bacg:D2962_00875"/>
<evidence type="ECO:0000256" key="1">
    <source>
        <dbReference type="ARBA" id="ARBA00006594"/>
    </source>
</evidence>
<dbReference type="PROSITE" id="PS00092">
    <property type="entry name" value="N6_MTASE"/>
    <property type="match status" value="1"/>
</dbReference>
<dbReference type="Pfam" id="PF01555">
    <property type="entry name" value="N6_N4_Mtase"/>
    <property type="match status" value="2"/>
</dbReference>
<dbReference type="GO" id="GO:0032259">
    <property type="term" value="P:methylation"/>
    <property type="evidence" value="ECO:0007669"/>
    <property type="project" value="UniProtKB-KW"/>
</dbReference>
<feature type="domain" description="DNA methylase N-4/N-6" evidence="5">
    <location>
        <begin position="335"/>
        <end position="471"/>
    </location>
</feature>
<dbReference type="GO" id="GO:0009307">
    <property type="term" value="P:DNA restriction-modification system"/>
    <property type="evidence" value="ECO:0007669"/>
    <property type="project" value="UniProtKB-KW"/>
</dbReference>
<dbReference type="Gene3D" id="3.40.50.150">
    <property type="entry name" value="Vaccinia Virus protein VP39"/>
    <property type="match status" value="2"/>
</dbReference>
<gene>
    <name evidence="6" type="ORF">D2962_00875</name>
</gene>
<keyword evidence="3" id="KW-0808">Transferase</keyword>
<feature type="domain" description="DNA methylase N-4/N-6" evidence="5">
    <location>
        <begin position="23"/>
        <end position="79"/>
    </location>
</feature>
<dbReference type="InterPro" id="IPR002052">
    <property type="entry name" value="DNA_methylase_N6_adenine_CS"/>
</dbReference>
<keyword evidence="2" id="KW-0489">Methyltransferase</keyword>
<evidence type="ECO:0000313" key="7">
    <source>
        <dbReference type="Proteomes" id="UP000280960"/>
    </source>
</evidence>
<dbReference type="AlphaFoldDB" id="A0A3G2R2S4"/>
<evidence type="ECO:0000259" key="5">
    <source>
        <dbReference type="Pfam" id="PF01555"/>
    </source>
</evidence>
<sequence length="598" mass="68868">MVVDVPIDHAIPPQRDCARYKMHKYWAGKPWYVVSEYIRHFTKEGEIVLDPFCGGGVVGCEALINHRKAVLNDLNPMAVFITKNTCLSPVDLDLFLMEFEKIRVHIKNEIMDMYRLREKCPLCGGSLYAKHVVRGPALNGKWVVEARCLKEHGRSGRIRRLLTPEEKADIEKIEAREIPFWYPNDDLPDGREIMRLKNAGITRVHQLFTRRNLMALSIIFHEIQKIVDVAIKDLMLLAFSNTILHVSKLKSEDLRPMSANSYYCMGDWIEENVWERFENRIKWRWGVYEGKRETNRLIGNYFNLAQDFSELSRDGTFMLSNRPVQDLSDIPESSIDYCFTDPPYGGSIQYSELTLLWRSWLGMEGDFIKDEIIVNDFQKKGEQDFEEMLAQAFGEIHRVLKPGRWLSVTFNNRDQKVWAALLNACKKAGFEKVNIVPQKPLGNSFVQSWTGYSLKRDLILNFKKQPKNYAVKSTNLIKGAGAMKITGITKETPTLQGHTIYMKDIILDAALEYLSKNKKASLPELFEATIIKWIDATYDRGNGYASNDNADPCGCKHIASPDDSTFDMGYLEQCLAENPAFHRVKENKNIFYLLTNEE</sequence>
<name>A0A3G2R2S4_9FIRM</name>
<proteinExistence type="inferred from homology"/>
<protein>
    <recommendedName>
        <fullName evidence="5">DNA methylase N-4/N-6 domain-containing protein</fullName>
    </recommendedName>
</protein>
<accession>A0A3G2R2S4</accession>
<evidence type="ECO:0000256" key="4">
    <source>
        <dbReference type="ARBA" id="ARBA00022747"/>
    </source>
</evidence>